<organism evidence="1">
    <name type="scientific">Eucalyptus grandis</name>
    <name type="common">Flooded gum</name>
    <dbReference type="NCBI Taxonomy" id="71139"/>
    <lineage>
        <taxon>Eukaryota</taxon>
        <taxon>Viridiplantae</taxon>
        <taxon>Streptophyta</taxon>
        <taxon>Embryophyta</taxon>
        <taxon>Tracheophyta</taxon>
        <taxon>Spermatophyta</taxon>
        <taxon>Magnoliopsida</taxon>
        <taxon>eudicotyledons</taxon>
        <taxon>Gunneridae</taxon>
        <taxon>Pentapetalae</taxon>
        <taxon>rosids</taxon>
        <taxon>malvids</taxon>
        <taxon>Myrtales</taxon>
        <taxon>Myrtaceae</taxon>
        <taxon>Myrtoideae</taxon>
        <taxon>Eucalypteae</taxon>
        <taxon>Eucalyptus</taxon>
    </lineage>
</organism>
<protein>
    <submittedName>
        <fullName evidence="1">Uncharacterized protein</fullName>
    </submittedName>
</protein>
<dbReference type="Gramene" id="KCW78785">
    <property type="protein sequence ID" value="KCW78785"/>
    <property type="gene ID" value="EUGRSUZ_C00219"/>
</dbReference>
<sequence>MKISCQLTFLIERKFHCFFFGKDKAFCWENISSFQSTFVKSRSKGFLYLKLENALRAASRISSVAHGKNKRLIDG</sequence>
<evidence type="ECO:0000313" key="1">
    <source>
        <dbReference type="EMBL" id="KCW78785.1"/>
    </source>
</evidence>
<dbReference type="InParanoid" id="A0A059CLI9"/>
<reference evidence="1" key="1">
    <citation type="submission" date="2013-07" db="EMBL/GenBank/DDBJ databases">
        <title>The genome of Eucalyptus grandis.</title>
        <authorList>
            <person name="Schmutz J."/>
            <person name="Hayes R."/>
            <person name="Myburg A."/>
            <person name="Tuskan G."/>
            <person name="Grattapaglia D."/>
            <person name="Rokhsar D.S."/>
        </authorList>
    </citation>
    <scope>NUCLEOTIDE SEQUENCE</scope>
    <source>
        <tissue evidence="1">Leaf extractions</tissue>
    </source>
</reference>
<name>A0A059CLI9_EUCGR</name>
<proteinExistence type="predicted"/>
<dbReference type="EMBL" id="KK198755">
    <property type="protein sequence ID" value="KCW78785.1"/>
    <property type="molecule type" value="Genomic_DNA"/>
</dbReference>
<dbReference type="AlphaFoldDB" id="A0A059CLI9"/>
<accession>A0A059CLI9</accession>
<gene>
    <name evidence="1" type="ORF">EUGRSUZ_C00219</name>
</gene>